<dbReference type="Proteomes" id="UP000198836">
    <property type="component" value="Unassembled WGS sequence"/>
</dbReference>
<sequence length="46" mass="5071">MNEKRASGANLFSIGQDLNPGQLDILSALKMQHSPILVLKEDHIQV</sequence>
<organism evidence="1 2">
    <name type="scientific">Pedobacter suwonensis</name>
    <dbReference type="NCBI Taxonomy" id="332999"/>
    <lineage>
        <taxon>Bacteria</taxon>
        <taxon>Pseudomonadati</taxon>
        <taxon>Bacteroidota</taxon>
        <taxon>Sphingobacteriia</taxon>
        <taxon>Sphingobacteriales</taxon>
        <taxon>Sphingobacteriaceae</taxon>
        <taxon>Pedobacter</taxon>
    </lineage>
</organism>
<protein>
    <submittedName>
        <fullName evidence="1">Uncharacterized protein</fullName>
    </submittedName>
</protein>
<accession>A0A1I0STD9</accession>
<reference evidence="2" key="1">
    <citation type="submission" date="2016-10" db="EMBL/GenBank/DDBJ databases">
        <authorList>
            <person name="Varghese N."/>
            <person name="Submissions S."/>
        </authorList>
    </citation>
    <scope>NUCLEOTIDE SEQUENCE [LARGE SCALE GENOMIC DNA]</scope>
    <source>
        <strain evidence="2">DSM 18130</strain>
    </source>
</reference>
<evidence type="ECO:0000313" key="1">
    <source>
        <dbReference type="EMBL" id="SFA42772.1"/>
    </source>
</evidence>
<evidence type="ECO:0000313" key="2">
    <source>
        <dbReference type="Proteomes" id="UP000198836"/>
    </source>
</evidence>
<gene>
    <name evidence="1" type="ORF">SAMN04488511_103147</name>
</gene>
<dbReference type="EMBL" id="FOJM01000003">
    <property type="protein sequence ID" value="SFA42772.1"/>
    <property type="molecule type" value="Genomic_DNA"/>
</dbReference>
<proteinExistence type="predicted"/>
<dbReference type="STRING" id="332999.SAMN04488511_103147"/>
<keyword evidence="2" id="KW-1185">Reference proteome</keyword>
<name>A0A1I0STD9_9SPHI</name>
<dbReference type="AlphaFoldDB" id="A0A1I0STD9"/>